<evidence type="ECO:0000256" key="6">
    <source>
        <dbReference type="ARBA" id="ARBA00023186"/>
    </source>
</evidence>
<evidence type="ECO:0000256" key="4">
    <source>
        <dbReference type="ARBA" id="ARBA00022989"/>
    </source>
</evidence>
<evidence type="ECO:0000313" key="12">
    <source>
        <dbReference type="EMBL" id="TXR53316.1"/>
    </source>
</evidence>
<reference evidence="12 13" key="1">
    <citation type="submission" date="2019-07" db="EMBL/GenBank/DDBJ databases">
        <title>Reinekea sp. strain SSH23 genome sequencing and assembly.</title>
        <authorList>
            <person name="Kim I."/>
        </authorList>
    </citation>
    <scope>NUCLEOTIDE SEQUENCE [LARGE SCALE GENOMIC DNA]</scope>
    <source>
        <strain evidence="12 13">SSH23</strain>
    </source>
</reference>
<dbReference type="PANTHER" id="PTHR38035:SF1">
    <property type="entry name" value="ANCILLARY SECYEG TRANSLOCON SUBUNIT"/>
    <property type="match status" value="1"/>
</dbReference>
<keyword evidence="6" id="KW-0143">Chaperone</keyword>
<evidence type="ECO:0000256" key="7">
    <source>
        <dbReference type="ARBA" id="ARBA00024197"/>
    </source>
</evidence>
<protein>
    <recommendedName>
        <fullName evidence="8">Ancillary SecYEG translocon subunit</fullName>
    </recommendedName>
</protein>
<feature type="transmembrane region" description="Helical" evidence="10">
    <location>
        <begin position="31"/>
        <end position="49"/>
    </location>
</feature>
<dbReference type="InterPro" id="IPR018704">
    <property type="entry name" value="SecYEG/CpoB_TPR"/>
</dbReference>
<accession>A0A5C8Z8Z4</accession>
<organism evidence="12 13">
    <name type="scientific">Reinekea thalattae</name>
    <dbReference type="NCBI Taxonomy" id="2593301"/>
    <lineage>
        <taxon>Bacteria</taxon>
        <taxon>Pseudomonadati</taxon>
        <taxon>Pseudomonadota</taxon>
        <taxon>Gammaproteobacteria</taxon>
        <taxon>Oceanospirillales</taxon>
        <taxon>Saccharospirillaceae</taxon>
        <taxon>Reinekea</taxon>
    </lineage>
</organism>
<dbReference type="OrthoDB" id="9789675at2"/>
<keyword evidence="13" id="KW-1185">Reference proteome</keyword>
<dbReference type="Proteomes" id="UP000321764">
    <property type="component" value="Unassembled WGS sequence"/>
</dbReference>
<comment type="subcellular location">
    <subcellularLocation>
        <location evidence="1">Cell membrane</location>
        <topology evidence="1">Single-pass type II membrane protein</topology>
    </subcellularLocation>
</comment>
<keyword evidence="4 10" id="KW-1133">Transmembrane helix</keyword>
<dbReference type="InterPro" id="IPR011990">
    <property type="entry name" value="TPR-like_helical_dom_sf"/>
</dbReference>
<keyword evidence="9" id="KW-0802">TPR repeat</keyword>
<dbReference type="InterPro" id="IPR026039">
    <property type="entry name" value="YfgM"/>
</dbReference>
<dbReference type="AlphaFoldDB" id="A0A5C8Z8Z4"/>
<keyword evidence="5 10" id="KW-0472">Membrane</keyword>
<evidence type="ECO:0000256" key="5">
    <source>
        <dbReference type="ARBA" id="ARBA00023136"/>
    </source>
</evidence>
<feature type="domain" description="Ancillary SecYEG translocon subunit/Cell division coordinator CpoB TPR" evidence="11">
    <location>
        <begin position="23"/>
        <end position="215"/>
    </location>
</feature>
<evidence type="ECO:0000256" key="3">
    <source>
        <dbReference type="ARBA" id="ARBA00022692"/>
    </source>
</evidence>
<dbReference type="Gene3D" id="1.25.40.10">
    <property type="entry name" value="Tetratricopeptide repeat domain"/>
    <property type="match status" value="1"/>
</dbReference>
<dbReference type="PROSITE" id="PS50005">
    <property type="entry name" value="TPR"/>
    <property type="match status" value="1"/>
</dbReference>
<evidence type="ECO:0000259" key="11">
    <source>
        <dbReference type="Pfam" id="PF09976"/>
    </source>
</evidence>
<evidence type="ECO:0000256" key="9">
    <source>
        <dbReference type="PROSITE-ProRule" id="PRU00339"/>
    </source>
</evidence>
<name>A0A5C8Z8Z4_9GAMM</name>
<comment type="similarity">
    <text evidence="7">Belongs to the YfgM family.</text>
</comment>
<gene>
    <name evidence="12" type="ORF">FME95_01725</name>
</gene>
<keyword evidence="2" id="KW-1003">Cell membrane</keyword>
<evidence type="ECO:0000256" key="2">
    <source>
        <dbReference type="ARBA" id="ARBA00022475"/>
    </source>
</evidence>
<feature type="repeat" description="TPR" evidence="9">
    <location>
        <begin position="167"/>
        <end position="200"/>
    </location>
</feature>
<proteinExistence type="inferred from homology"/>
<dbReference type="Pfam" id="PF09976">
    <property type="entry name" value="TPR_21"/>
    <property type="match status" value="1"/>
</dbReference>
<dbReference type="PANTHER" id="PTHR38035">
    <property type="entry name" value="UPF0070 PROTEIN YFGM"/>
    <property type="match status" value="1"/>
</dbReference>
<dbReference type="PIRSF" id="PIRSF006170">
    <property type="entry name" value="YfgM"/>
    <property type="match status" value="1"/>
</dbReference>
<dbReference type="InterPro" id="IPR019734">
    <property type="entry name" value="TPR_rpt"/>
</dbReference>
<dbReference type="GO" id="GO:0044877">
    <property type="term" value="F:protein-containing complex binding"/>
    <property type="evidence" value="ECO:0007669"/>
    <property type="project" value="InterPro"/>
</dbReference>
<keyword evidence="3 10" id="KW-0812">Transmembrane</keyword>
<dbReference type="SUPFAM" id="SSF48452">
    <property type="entry name" value="TPR-like"/>
    <property type="match status" value="1"/>
</dbReference>
<evidence type="ECO:0000256" key="1">
    <source>
        <dbReference type="ARBA" id="ARBA00004401"/>
    </source>
</evidence>
<sequence length="218" mass="24307">MLSLCWSNSVYDTDQEQIEALQTWWSKYGNWVIAAFIIFIAAYVGVQLYQNARENHRIEASVIYDELSASLADSENTEKQQELIDALKRDYSDLGYGAMAALIAAKIDVDAGDFEAALSELDWARKNSDDELLALVQYRKAQVEFQLGELDAALSTLAAIEGTGHEAVTFELKGDVLFEQGDIEAARQAYQTAYELSSEQSINNPYLKIKLDDLAVAE</sequence>
<evidence type="ECO:0000256" key="8">
    <source>
        <dbReference type="ARBA" id="ARBA00024235"/>
    </source>
</evidence>
<dbReference type="GO" id="GO:0005886">
    <property type="term" value="C:plasma membrane"/>
    <property type="evidence" value="ECO:0007669"/>
    <property type="project" value="UniProtKB-SubCell"/>
</dbReference>
<dbReference type="EMBL" id="VKAD01000001">
    <property type="protein sequence ID" value="TXR53316.1"/>
    <property type="molecule type" value="Genomic_DNA"/>
</dbReference>
<comment type="caution">
    <text evidence="12">The sequence shown here is derived from an EMBL/GenBank/DDBJ whole genome shotgun (WGS) entry which is preliminary data.</text>
</comment>
<evidence type="ECO:0000313" key="13">
    <source>
        <dbReference type="Proteomes" id="UP000321764"/>
    </source>
</evidence>
<evidence type="ECO:0000256" key="10">
    <source>
        <dbReference type="SAM" id="Phobius"/>
    </source>
</evidence>